<dbReference type="InterPro" id="IPR046875">
    <property type="entry name" value="Pred_NTSase1"/>
</dbReference>
<evidence type="ECO:0000313" key="3">
    <source>
        <dbReference type="Proteomes" id="UP000240527"/>
    </source>
</evidence>
<name>A0ABN5IZN2_9CAUL</name>
<organism evidence="2 3">
    <name type="scientific">Caulobacter segnis</name>
    <dbReference type="NCBI Taxonomy" id="88688"/>
    <lineage>
        <taxon>Bacteria</taxon>
        <taxon>Pseudomonadati</taxon>
        <taxon>Pseudomonadota</taxon>
        <taxon>Alphaproteobacteria</taxon>
        <taxon>Caulobacterales</taxon>
        <taxon>Caulobacteraceae</taxon>
        <taxon>Caulobacter</taxon>
    </lineage>
</organism>
<evidence type="ECO:0000256" key="1">
    <source>
        <dbReference type="SAM" id="MobiDB-lite"/>
    </source>
</evidence>
<keyword evidence="3" id="KW-1185">Reference proteome</keyword>
<protein>
    <submittedName>
        <fullName evidence="2">Uncharacterized protein</fullName>
    </submittedName>
</protein>
<accession>A0ABN5IZN2</accession>
<dbReference type="Pfam" id="PF20301">
    <property type="entry name" value="pNTSase1"/>
    <property type="match status" value="1"/>
</dbReference>
<evidence type="ECO:0000313" key="2">
    <source>
        <dbReference type="EMBL" id="AVQ03374.1"/>
    </source>
</evidence>
<proteinExistence type="predicted"/>
<dbReference type="EMBL" id="CP027850">
    <property type="protein sequence ID" value="AVQ03374.1"/>
    <property type="molecule type" value="Genomic_DNA"/>
</dbReference>
<sequence>MTDAQAAVAPGGNKFGVIPKKTNKGFKPKEIIHVIIQEDKSGGAKNYFLDRPKNPPPPIVDGSTIKKYAADVALNGPSAKSMALGSPLDIAVTQQCWVVVELGSSFNNWQFTVDEYGCTTKADPSDRNVGLVHVYKDEDDPLGDVGGVVREDGCRVLYFGVRKRGLKNSTNSDNPGSDGFNFHIEFIQPTGRTQTIVDPDVKNDSDTNPIPPEGG</sequence>
<feature type="region of interest" description="Disordered" evidence="1">
    <location>
        <begin position="193"/>
        <end position="215"/>
    </location>
</feature>
<dbReference type="RefSeq" id="WP_013080381.1">
    <property type="nucleotide sequence ID" value="NZ_CP027850.1"/>
</dbReference>
<dbReference type="Proteomes" id="UP000240527">
    <property type="component" value="Chromosome"/>
</dbReference>
<reference evidence="2 3" key="1">
    <citation type="journal article" date="2015" name="Biotechnol. Bioeng.">
        <title>Genome sequence and phenotypic characterization of Caulobacter segnis.</title>
        <authorList>
            <person name="Patel S."/>
            <person name="Fletcher B."/>
            <person name="Scott D.C."/>
            <person name="Ely B."/>
        </authorList>
    </citation>
    <scope>NUCLEOTIDE SEQUENCE [LARGE SCALE GENOMIC DNA]</scope>
    <source>
        <strain evidence="2 3">TK0059</strain>
    </source>
</reference>
<gene>
    <name evidence="2" type="ORF">B7G68_16885</name>
</gene>